<dbReference type="PROSITE" id="PS52016">
    <property type="entry name" value="TONB_DEPENDENT_REC_3"/>
    <property type="match status" value="1"/>
</dbReference>
<dbReference type="InterPro" id="IPR008969">
    <property type="entry name" value="CarboxyPept-like_regulatory"/>
</dbReference>
<organism evidence="12 13">
    <name type="scientific">Pedobacter aquae</name>
    <dbReference type="NCBI Taxonomy" id="2605747"/>
    <lineage>
        <taxon>Bacteria</taxon>
        <taxon>Pseudomonadati</taxon>
        <taxon>Bacteroidota</taxon>
        <taxon>Sphingobacteriia</taxon>
        <taxon>Sphingobacteriales</taxon>
        <taxon>Sphingobacteriaceae</taxon>
        <taxon>Pedobacter</taxon>
    </lineage>
</organism>
<dbReference type="AlphaFoldDB" id="A0A5C0VER6"/>
<name>A0A5C0VER6_9SPHI</name>
<feature type="domain" description="TonB-dependent receptor plug" evidence="11">
    <location>
        <begin position="220"/>
        <end position="328"/>
    </location>
</feature>
<dbReference type="InterPro" id="IPR036942">
    <property type="entry name" value="Beta-barrel_TonB_sf"/>
</dbReference>
<keyword evidence="7 8" id="KW-0998">Cell outer membrane</keyword>
<dbReference type="Proteomes" id="UP000323653">
    <property type="component" value="Chromosome"/>
</dbReference>
<evidence type="ECO:0000256" key="8">
    <source>
        <dbReference type="PROSITE-ProRule" id="PRU01360"/>
    </source>
</evidence>
<keyword evidence="12" id="KW-0675">Receptor</keyword>
<keyword evidence="3 8" id="KW-1134">Transmembrane beta strand</keyword>
<evidence type="ECO:0000256" key="5">
    <source>
        <dbReference type="ARBA" id="ARBA00023077"/>
    </source>
</evidence>
<dbReference type="InterPro" id="IPR039426">
    <property type="entry name" value="TonB-dep_rcpt-like"/>
</dbReference>
<evidence type="ECO:0000256" key="6">
    <source>
        <dbReference type="ARBA" id="ARBA00023136"/>
    </source>
</evidence>
<dbReference type="KEGG" id="pej:FYC62_04200"/>
<dbReference type="GO" id="GO:0009279">
    <property type="term" value="C:cell outer membrane"/>
    <property type="evidence" value="ECO:0007669"/>
    <property type="project" value="UniProtKB-SubCell"/>
</dbReference>
<comment type="similarity">
    <text evidence="8 9">Belongs to the TonB-dependent receptor family.</text>
</comment>
<evidence type="ECO:0000256" key="9">
    <source>
        <dbReference type="RuleBase" id="RU003357"/>
    </source>
</evidence>
<evidence type="ECO:0000256" key="2">
    <source>
        <dbReference type="ARBA" id="ARBA00022448"/>
    </source>
</evidence>
<dbReference type="RefSeq" id="WP_149074044.1">
    <property type="nucleotide sequence ID" value="NZ_CP043329.1"/>
</dbReference>
<evidence type="ECO:0000256" key="4">
    <source>
        <dbReference type="ARBA" id="ARBA00022692"/>
    </source>
</evidence>
<dbReference type="Pfam" id="PF07715">
    <property type="entry name" value="Plug"/>
    <property type="match status" value="1"/>
</dbReference>
<sequence>MNYLRDGDRFSKLFGSFKFFISSAFVRMMIAVLFFLLATTKTYAQKISLSEKKASLESIFQLIEQQTPYRFVFNTIILEKGKPVAIKIKNAEIGEVLDLVFRNQPLSYTIVKQNIILKEKEISEQELTVINGLVTDEKGIGYPGARISIKSKNINTLTDQEGKYKLVLTDVRDQILSIEALGYQKQELVIQDDFNIDVQLKPDLKILEEIIIVGYGEVNKRDLTGSVGEVNMKDLAKAPVKSFDDAFAGRIAGVQVTSPDGQPGAVPTIIVRGGNSVTQDNSPLYVIDGFPIEDYNINAIHPDDISSIEVLKDASSTAIYGARGANGVVIVSTKKGIKGKSVFSFNNYYGLQGNTSQIELMQPFEFVKYQLELDSARAASIYLQDGKTLESYRDEKGINWQDELFREAPMLSSYFAVRGGNKDNNYAFSSSVFDQKGTVIASGFKRYQARLVIEQALTKRFKVGVNANMSGLKSYGTIFTGSRNTFFNILINTWQYRPIAGNFSLDELLSNAQDPAVASATNYQWNPVLTATNELRDRVNSLLTSNVYGIYDISKSLKLRITAGLNLSKLRNDEFNNSKTRQGNTSSSLGQRGVNGSITFTELSNLINENTLTYQKSIDKKHFFTVLSGFTIQENKFAYYGSGAIRIPNEALGLGGLAQGVPVVIQPQNSENRLLSFLSRLNYNYKSKYLFTATLRADGSSKFTGNNQWGYFPSGSFAWNVAQEKFMQGAHFLSETKLRLSYGLTGNNRISEYAYYGAINQGGNNSYMPGGTFISGAFVSNLSNPDLKWESTAELDFGLDIGFLNQRFTLTADIYKKKTNDLLLNAQLPTSSGFSNVFQNIGAVENKGLELTLQSFNIRNDKVKWSTSFNISFNRTKLVGLAQNQKELLSTVRWNSGNDYAQNPAYIASIGRPVAMFYGFIWDGVYQFEDFDRTATGTYVLKADIPNNGNPRQNIQPGDIKYKDINDDKVVDMQDRTEIGNPNPKFYGGLANNLSFRNFDVHVFLQFVYGNEVMNVNRYLMEGGTTTLGANQFASYQNRWTPENPSNQYFRTRGWGPSVYSSRVIEDGSFIRLKTINLGYKVENKLLQRLAIANLRVYVAAQNLITLTKYSGNDPEVSVFDSALTPGLDYSAYPRAKVVTLGLDISF</sequence>
<feature type="domain" description="TonB-dependent receptor-like beta-barrel" evidence="10">
    <location>
        <begin position="485"/>
        <end position="944"/>
    </location>
</feature>
<evidence type="ECO:0000256" key="7">
    <source>
        <dbReference type="ARBA" id="ARBA00023237"/>
    </source>
</evidence>
<accession>A0A5C0VER6</accession>
<evidence type="ECO:0000259" key="10">
    <source>
        <dbReference type="Pfam" id="PF00593"/>
    </source>
</evidence>
<keyword evidence="4 8" id="KW-0812">Transmembrane</keyword>
<dbReference type="InterPro" id="IPR037066">
    <property type="entry name" value="Plug_dom_sf"/>
</dbReference>
<dbReference type="InterPro" id="IPR000531">
    <property type="entry name" value="Beta-barrel_TonB"/>
</dbReference>
<dbReference type="SUPFAM" id="SSF49464">
    <property type="entry name" value="Carboxypeptidase regulatory domain-like"/>
    <property type="match status" value="1"/>
</dbReference>
<comment type="subcellular location">
    <subcellularLocation>
        <location evidence="1 8">Cell outer membrane</location>
        <topology evidence="1 8">Multi-pass membrane protein</topology>
    </subcellularLocation>
</comment>
<keyword evidence="6 8" id="KW-0472">Membrane</keyword>
<evidence type="ECO:0000259" key="11">
    <source>
        <dbReference type="Pfam" id="PF07715"/>
    </source>
</evidence>
<dbReference type="NCBIfam" id="TIGR04057">
    <property type="entry name" value="SusC_RagA_signa"/>
    <property type="match status" value="1"/>
</dbReference>
<dbReference type="NCBIfam" id="TIGR04056">
    <property type="entry name" value="OMP_RagA_SusC"/>
    <property type="match status" value="1"/>
</dbReference>
<keyword evidence="2 8" id="KW-0813">Transport</keyword>
<dbReference type="InterPro" id="IPR012910">
    <property type="entry name" value="Plug_dom"/>
</dbReference>
<protein>
    <submittedName>
        <fullName evidence="12">TonB-dependent receptor</fullName>
    </submittedName>
</protein>
<reference evidence="12 13" key="1">
    <citation type="submission" date="2019-08" db="EMBL/GenBank/DDBJ databases">
        <title>Pedobacter sp. nov., isolated from Han river, South Korea.</title>
        <authorList>
            <person name="Lee D.-H."/>
            <person name="Kim Y.-S."/>
            <person name="Hwang E.-M."/>
            <person name="Le Tran T.C."/>
            <person name="Cha C.-J."/>
        </authorList>
    </citation>
    <scope>NUCLEOTIDE SEQUENCE [LARGE SCALE GENOMIC DNA]</scope>
    <source>
        <strain evidence="12 13">CJ43</strain>
    </source>
</reference>
<evidence type="ECO:0000313" key="13">
    <source>
        <dbReference type="Proteomes" id="UP000323653"/>
    </source>
</evidence>
<evidence type="ECO:0000256" key="1">
    <source>
        <dbReference type="ARBA" id="ARBA00004571"/>
    </source>
</evidence>
<dbReference type="InterPro" id="IPR023996">
    <property type="entry name" value="TonB-dep_OMP_SusC/RagA"/>
</dbReference>
<dbReference type="Pfam" id="PF13715">
    <property type="entry name" value="CarbopepD_reg_2"/>
    <property type="match status" value="1"/>
</dbReference>
<proteinExistence type="inferred from homology"/>
<gene>
    <name evidence="12" type="ORF">FYC62_04200</name>
</gene>
<dbReference type="Gene3D" id="2.170.130.10">
    <property type="entry name" value="TonB-dependent receptor, plug domain"/>
    <property type="match status" value="1"/>
</dbReference>
<dbReference type="EMBL" id="CP043329">
    <property type="protein sequence ID" value="QEK50966.1"/>
    <property type="molecule type" value="Genomic_DNA"/>
</dbReference>
<dbReference type="InterPro" id="IPR023997">
    <property type="entry name" value="TonB-dep_OMP_SusC/RagA_CS"/>
</dbReference>
<keyword evidence="13" id="KW-1185">Reference proteome</keyword>
<dbReference type="SUPFAM" id="SSF56935">
    <property type="entry name" value="Porins"/>
    <property type="match status" value="1"/>
</dbReference>
<dbReference type="Gene3D" id="2.60.40.1120">
    <property type="entry name" value="Carboxypeptidase-like, regulatory domain"/>
    <property type="match status" value="1"/>
</dbReference>
<dbReference type="Gene3D" id="2.40.170.20">
    <property type="entry name" value="TonB-dependent receptor, beta-barrel domain"/>
    <property type="match status" value="1"/>
</dbReference>
<keyword evidence="5 9" id="KW-0798">TonB box</keyword>
<evidence type="ECO:0000256" key="3">
    <source>
        <dbReference type="ARBA" id="ARBA00022452"/>
    </source>
</evidence>
<dbReference type="Pfam" id="PF00593">
    <property type="entry name" value="TonB_dep_Rec_b-barrel"/>
    <property type="match status" value="1"/>
</dbReference>
<evidence type="ECO:0000313" key="12">
    <source>
        <dbReference type="EMBL" id="QEK50966.1"/>
    </source>
</evidence>